<accession>A0ACB9ZP64</accession>
<dbReference type="EMBL" id="CM044708">
    <property type="protein sequence ID" value="KAI5648884.1"/>
    <property type="molecule type" value="Genomic_DNA"/>
</dbReference>
<name>A0ACB9ZP64_CATRO</name>
<evidence type="ECO:0000313" key="2">
    <source>
        <dbReference type="Proteomes" id="UP001060085"/>
    </source>
</evidence>
<keyword evidence="2" id="KW-1185">Reference proteome</keyword>
<reference evidence="2" key="1">
    <citation type="journal article" date="2023" name="Nat. Plants">
        <title>Single-cell RNA sequencing provides a high-resolution roadmap for understanding the multicellular compartmentation of specialized metabolism.</title>
        <authorList>
            <person name="Sun S."/>
            <person name="Shen X."/>
            <person name="Li Y."/>
            <person name="Li Y."/>
            <person name="Wang S."/>
            <person name="Li R."/>
            <person name="Zhang H."/>
            <person name="Shen G."/>
            <person name="Guo B."/>
            <person name="Wei J."/>
            <person name="Xu J."/>
            <person name="St-Pierre B."/>
            <person name="Chen S."/>
            <person name="Sun C."/>
        </authorList>
    </citation>
    <scope>NUCLEOTIDE SEQUENCE [LARGE SCALE GENOMIC DNA]</scope>
</reference>
<sequence>MKTIYGFGKQHFFPFIFSWVFSFIDQISSAPSPPGDDQGCGLNFSSISYFPSGDCINGISEKITNWKGIPTSGCCQNALEVLTKALALNSLVNGGGDLFIKENQWINCNYPFKSQQNSVSIQNCGFLDLYNGSSPCSSIPFSTLKQKPSYRYVFDECASFSPWFDYGCGNCTDAIIRARNQLINDLGAKQNPTDKGICAVAVIVAVAASNLNDQSVLDDFYRCLPALNDKESDGYFKLKASVAKTILAILLGCVGVILVIILIKYVTKNGKKKHEKRRIKVKEMPAFSGLYRFSKAEIENAINYGNEKKCLGRGSAGVVYKGILPSGQVVAIKQITANSTSDSFNREVEGLSRVRHPNLVCLFGCCLEDGEQYLVYEFCSAGNLAQHLLKKDAVLTWERRVKILRDCALALRYLHHYVDGCIVHRDIKLTNILLTENMEPKLSDFGLAKVLGMEESKVFTDVRGTIGYMDPEYMSNAKLTCASDIYSFGIVALQVLSGQKVFELDLDARDQLTRKARDVSMGKRPLKDFEDPRLHGNLNTVDFESILQIAVLCVAKSSDGRPSIDIVFEELDKAWKNTVTEMRCRSKSATRSRSLEVVPL</sequence>
<dbReference type="Proteomes" id="UP001060085">
    <property type="component" value="Linkage Group LG08"/>
</dbReference>
<comment type="caution">
    <text evidence="1">The sequence shown here is derived from an EMBL/GenBank/DDBJ whole genome shotgun (WGS) entry which is preliminary data.</text>
</comment>
<proteinExistence type="predicted"/>
<organism evidence="1 2">
    <name type="scientific">Catharanthus roseus</name>
    <name type="common">Madagascar periwinkle</name>
    <name type="synonym">Vinca rosea</name>
    <dbReference type="NCBI Taxonomy" id="4058"/>
    <lineage>
        <taxon>Eukaryota</taxon>
        <taxon>Viridiplantae</taxon>
        <taxon>Streptophyta</taxon>
        <taxon>Embryophyta</taxon>
        <taxon>Tracheophyta</taxon>
        <taxon>Spermatophyta</taxon>
        <taxon>Magnoliopsida</taxon>
        <taxon>eudicotyledons</taxon>
        <taxon>Gunneridae</taxon>
        <taxon>Pentapetalae</taxon>
        <taxon>asterids</taxon>
        <taxon>lamiids</taxon>
        <taxon>Gentianales</taxon>
        <taxon>Apocynaceae</taxon>
        <taxon>Rauvolfioideae</taxon>
        <taxon>Vinceae</taxon>
        <taxon>Catharanthinae</taxon>
        <taxon>Catharanthus</taxon>
    </lineage>
</organism>
<evidence type="ECO:0000313" key="1">
    <source>
        <dbReference type="EMBL" id="KAI5648884.1"/>
    </source>
</evidence>
<protein>
    <submittedName>
        <fullName evidence="1">Uncharacterized protein</fullName>
    </submittedName>
</protein>
<gene>
    <name evidence="1" type="ORF">M9H77_34889</name>
</gene>